<keyword evidence="7 10" id="KW-0472">Membrane</keyword>
<reference evidence="14" key="2">
    <citation type="submission" date="2025-05" db="UniProtKB">
        <authorList>
            <consortium name="RefSeq"/>
        </authorList>
    </citation>
    <scope>NUCLEOTIDE SEQUENCE [LARGE SCALE GENOMIC DNA]</scope>
</reference>
<proteinExistence type="predicted"/>
<accession>A0A3Q7R6R7</accession>
<sequence length="1152" mass="127194">MTGSSGLGGCDMFGRSNIMDIALEDRALEMQETLSSITKCGCLQGKQDPREHQASQIGRTNETRYEVQALEPGTLYNLSVWAERNNAASWAQSLLASTAPSPVTIMSCISTSGGYGVILTWSCPQGGYEAFEWQVGGQGDSQNRSSCGRSVSVSDLRPAQSYPATVTTIWDGMRAPSVSVTCHTDNADNAAPINILVSSSGENMSHNHTARKLLNSWHAELKRWDVFTVICATKSWMSGDMKGTRGDLRTWGNLVLLGLCSWTGVRVAAPNPVRNLSVEAQTTSSVTLSWTEPAGPDPSNYTYWIQWTGNETKSTTSTSVIVDGLQPGSLYEFVVWVEKNGVSSSNKTCNATTAPNPVRNLSVEAQTTSSVTLSWTEPAGPDPSNYTYWIQWTGNETKSTTSTSVIVDGLQPGSLYEFVVWVEKNGVSSPNKTCNATTAPNPVRNLSVEAQTTSSVTLSWTEPAGPDPSNYTYWIQWTGNETKSTTSTSVIVDGLQPGSLYEFVVWVEKNGVSSSNKTCNATTVPNAVTSLGTQDQTNSSITLSWTAPLGPDQPPYTYWVSWVKEGIIAINTQDTPDTSITLKELEAGSLYTFTVWAERNGVSSDSRTLTEATAPNRVTDLHNETQTNSSITLGWKAPTDSHSQTYTYWVQWAPGGHPQGKQDPREHQASQIGRTNETRYEVQALEPGTLYNLSVWAERNNAASWAQSLLASTAPSPVTIMSCISTSGGYGVILTWSCPQGGYEAFEWQVGGQGDSQNRSSCGRSVSVSDLRPAQSYPATVTTIWDGMRAPSVSVTCHTDNAGVIAGAIFGVILFLILVGLLIFFLKKRHNKSQREPAPRGLVFSLSKDILAEDFADHIRKNEMDSNYGFEKEYQQLYLESHNQSQTVASAPENGAKNRYRNVLPYDWSRVSLKPLQDEPGSDYINASFMPGLDNPQEFIAAQGPLPQTVGDFWRLVWEQQSHTLVMLTNCVESGQVKCEHYWPLDTKPCTYGHLQVTLEGEEVLENWTVRDLKLWHMQEQKMLPIRQFHYMTWPDHGVPYSPDPILAFWKMLRQWLDQTVGGGPPIIHCSAGVGRTGTLIALDVLLRQLERDRCVRPFNYVRKMRESRPLMVQTEAQYVFLHQCILRFLQQPDQTLTENGAAYENPLYKNI</sequence>
<dbReference type="PANTHER" id="PTHR46957">
    <property type="entry name" value="CYTOKINE RECEPTOR"/>
    <property type="match status" value="1"/>
</dbReference>
<feature type="domain" description="Tyrosine-protein phosphatase" evidence="11">
    <location>
        <begin position="870"/>
        <end position="1129"/>
    </location>
</feature>
<dbReference type="PRINTS" id="PR00700">
    <property type="entry name" value="PRTYPHPHTASE"/>
</dbReference>
<feature type="domain" description="Fibronectin type-III" evidence="13">
    <location>
        <begin position="357"/>
        <end position="441"/>
    </location>
</feature>
<evidence type="ECO:0000259" key="11">
    <source>
        <dbReference type="PROSITE" id="PS50055"/>
    </source>
</evidence>
<reference key="1">
    <citation type="submission" date="2019-01" db="UniProtKB">
        <authorList>
            <consortium name="RefSeq"/>
        </authorList>
    </citation>
    <scope>IDENTIFICATION</scope>
</reference>
<keyword evidence="14" id="KW-1185">Reference proteome</keyword>
<evidence type="ECO:0000313" key="14">
    <source>
        <dbReference type="Proteomes" id="UP001652641"/>
    </source>
</evidence>
<feature type="domain" description="Fibronectin type-III" evidence="13">
    <location>
        <begin position="614"/>
        <end position="716"/>
    </location>
</feature>
<dbReference type="SMART" id="SM00194">
    <property type="entry name" value="PTPc"/>
    <property type="match status" value="1"/>
</dbReference>
<dbReference type="GO" id="GO:0043235">
    <property type="term" value="C:receptor complex"/>
    <property type="evidence" value="ECO:0007669"/>
    <property type="project" value="TreeGrafter"/>
</dbReference>
<keyword evidence="6 10" id="KW-1133">Transmembrane helix</keyword>
<dbReference type="InterPro" id="IPR000242">
    <property type="entry name" value="PTP_cat"/>
</dbReference>
<feature type="domain" description="Fibronectin type-III" evidence="13">
    <location>
        <begin position="527"/>
        <end position="613"/>
    </location>
</feature>
<feature type="region of interest" description="Disordered" evidence="9">
    <location>
        <begin position="655"/>
        <end position="675"/>
    </location>
</feature>
<dbReference type="CDD" id="cd00063">
    <property type="entry name" value="FN3"/>
    <property type="match status" value="5"/>
</dbReference>
<dbReference type="InterPro" id="IPR036116">
    <property type="entry name" value="FN3_sf"/>
</dbReference>
<dbReference type="InterPro" id="IPR029021">
    <property type="entry name" value="Prot-tyrosine_phosphatase-like"/>
</dbReference>
<dbReference type="InterPro" id="IPR000387">
    <property type="entry name" value="Tyr_Pase_dom"/>
</dbReference>
<feature type="domain" description="Tyrosine specific protein phosphatases" evidence="12">
    <location>
        <begin position="1047"/>
        <end position="1120"/>
    </location>
</feature>
<dbReference type="PROSITE" id="PS50056">
    <property type="entry name" value="TYR_PHOSPHATASE_2"/>
    <property type="match status" value="1"/>
</dbReference>
<keyword evidence="15" id="KW-0675">Receptor</keyword>
<evidence type="ECO:0000256" key="7">
    <source>
        <dbReference type="ARBA" id="ARBA00023136"/>
    </source>
</evidence>
<dbReference type="InterPro" id="IPR003961">
    <property type="entry name" value="FN3_dom"/>
</dbReference>
<evidence type="ECO:0000256" key="10">
    <source>
        <dbReference type="SAM" id="Phobius"/>
    </source>
</evidence>
<dbReference type="PANTHER" id="PTHR46957:SF10">
    <property type="entry name" value="PROTEIN TYROSINE PHOSPHATASE, RECEPTOR TYPE, H"/>
    <property type="match status" value="1"/>
</dbReference>
<evidence type="ECO:0000259" key="12">
    <source>
        <dbReference type="PROSITE" id="PS50056"/>
    </source>
</evidence>
<evidence type="ECO:0000256" key="1">
    <source>
        <dbReference type="ARBA" id="ARBA00004167"/>
    </source>
</evidence>
<feature type="domain" description="Fibronectin type-III" evidence="13">
    <location>
        <begin position="442"/>
        <end position="526"/>
    </location>
</feature>
<dbReference type="CDD" id="cd12087">
    <property type="entry name" value="TM_EGFR-like"/>
    <property type="match status" value="1"/>
</dbReference>
<feature type="domain" description="Fibronectin type-III" evidence="13">
    <location>
        <begin position="272"/>
        <end position="356"/>
    </location>
</feature>
<dbReference type="PROSITE" id="PS50853">
    <property type="entry name" value="FN3"/>
    <property type="match status" value="5"/>
</dbReference>
<dbReference type="CTD" id="5794"/>
<dbReference type="GO" id="GO:0031528">
    <property type="term" value="C:microvillus membrane"/>
    <property type="evidence" value="ECO:0007669"/>
    <property type="project" value="UniProtKB-SubCell"/>
</dbReference>
<keyword evidence="2 10" id="KW-0812">Transmembrane</keyword>
<dbReference type="InterPro" id="IPR016130">
    <property type="entry name" value="Tyr_Pase_AS"/>
</dbReference>
<dbReference type="Gene3D" id="3.90.190.10">
    <property type="entry name" value="Protein tyrosine phosphatase superfamily"/>
    <property type="match status" value="1"/>
</dbReference>
<dbReference type="SUPFAM" id="SSF52799">
    <property type="entry name" value="(Phosphotyrosine protein) phosphatases II"/>
    <property type="match status" value="1"/>
</dbReference>
<dbReference type="InterPro" id="IPR003595">
    <property type="entry name" value="Tyr_Pase_cat"/>
</dbReference>
<dbReference type="PROSITE" id="PS00383">
    <property type="entry name" value="TYR_PHOSPHATASE_1"/>
    <property type="match status" value="1"/>
</dbReference>
<dbReference type="GO" id="GO:0004725">
    <property type="term" value="F:protein tyrosine phosphatase activity"/>
    <property type="evidence" value="ECO:0007669"/>
    <property type="project" value="UniProtKB-EC"/>
</dbReference>
<dbReference type="SMART" id="SM00060">
    <property type="entry name" value="FN3"/>
    <property type="match status" value="7"/>
</dbReference>
<dbReference type="KEGG" id="vvp:112909380"/>
<evidence type="ECO:0000256" key="3">
    <source>
        <dbReference type="ARBA" id="ARBA00022729"/>
    </source>
</evidence>
<dbReference type="Proteomes" id="UP001652641">
    <property type="component" value="Chromosome 1"/>
</dbReference>
<dbReference type="InterPro" id="IPR050713">
    <property type="entry name" value="RTP_Phos/Ushers"/>
</dbReference>
<evidence type="ECO:0000256" key="2">
    <source>
        <dbReference type="ARBA" id="ARBA00022692"/>
    </source>
</evidence>
<protein>
    <submittedName>
        <fullName evidence="15">Receptor-type tyrosine-protein phosphatase H</fullName>
    </submittedName>
</protein>
<feature type="transmembrane region" description="Helical" evidence="10">
    <location>
        <begin position="802"/>
        <end position="826"/>
    </location>
</feature>
<dbReference type="PROSITE" id="PS50055">
    <property type="entry name" value="TYR_PHOSPHATASE_PTP"/>
    <property type="match status" value="1"/>
</dbReference>
<evidence type="ECO:0000313" key="15">
    <source>
        <dbReference type="RefSeq" id="XP_025841072.2"/>
    </source>
</evidence>
<evidence type="ECO:0000256" key="4">
    <source>
        <dbReference type="ARBA" id="ARBA00022801"/>
    </source>
</evidence>
<dbReference type="Pfam" id="PF00041">
    <property type="entry name" value="fn3"/>
    <property type="match status" value="5"/>
</dbReference>
<reference evidence="15" key="3">
    <citation type="submission" date="2025-08" db="UniProtKB">
        <authorList>
            <consortium name="RefSeq"/>
        </authorList>
    </citation>
    <scope>IDENTIFICATION</scope>
    <source>
        <tissue evidence="15">Cell line</tissue>
    </source>
</reference>
<organism evidence="14 15">
    <name type="scientific">Vulpes vulpes</name>
    <name type="common">Red fox</name>
    <dbReference type="NCBI Taxonomy" id="9627"/>
    <lineage>
        <taxon>Eukaryota</taxon>
        <taxon>Metazoa</taxon>
        <taxon>Chordata</taxon>
        <taxon>Craniata</taxon>
        <taxon>Vertebrata</taxon>
        <taxon>Euteleostomi</taxon>
        <taxon>Mammalia</taxon>
        <taxon>Eutheria</taxon>
        <taxon>Laurasiatheria</taxon>
        <taxon>Carnivora</taxon>
        <taxon>Caniformia</taxon>
        <taxon>Canidae</taxon>
        <taxon>Vulpes</taxon>
    </lineage>
</organism>
<evidence type="ECO:0000256" key="5">
    <source>
        <dbReference type="ARBA" id="ARBA00022912"/>
    </source>
</evidence>
<comment type="subcellular location">
    <subcellularLocation>
        <location evidence="1">Membrane</location>
        <topology evidence="1">Single-pass membrane protein</topology>
    </subcellularLocation>
</comment>
<keyword evidence="4" id="KW-0378">Hydrolase</keyword>
<dbReference type="GO" id="GO:0005737">
    <property type="term" value="C:cytoplasm"/>
    <property type="evidence" value="ECO:0007669"/>
    <property type="project" value="UniProtKB-SubCell"/>
</dbReference>
<evidence type="ECO:0000256" key="8">
    <source>
        <dbReference type="ARBA" id="ARBA00023180"/>
    </source>
</evidence>
<dbReference type="SUPFAM" id="SSF49265">
    <property type="entry name" value="Fibronectin type III"/>
    <property type="match status" value="5"/>
</dbReference>
<dbReference type="Pfam" id="PF00102">
    <property type="entry name" value="Y_phosphatase"/>
    <property type="match status" value="1"/>
</dbReference>
<keyword evidence="8" id="KW-0325">Glycoprotein</keyword>
<dbReference type="GO" id="GO:0016324">
    <property type="term" value="C:apical plasma membrane"/>
    <property type="evidence" value="ECO:0007669"/>
    <property type="project" value="UniProtKB-SubCell"/>
</dbReference>
<dbReference type="RefSeq" id="XP_025841072.2">
    <property type="nucleotide sequence ID" value="XM_025985287.2"/>
</dbReference>
<evidence type="ECO:0000256" key="9">
    <source>
        <dbReference type="SAM" id="MobiDB-lite"/>
    </source>
</evidence>
<dbReference type="GeneID" id="112909380"/>
<evidence type="ECO:0000259" key="13">
    <source>
        <dbReference type="PROSITE" id="PS50853"/>
    </source>
</evidence>
<keyword evidence="5" id="KW-0904">Protein phosphatase</keyword>
<dbReference type="InterPro" id="IPR013783">
    <property type="entry name" value="Ig-like_fold"/>
</dbReference>
<dbReference type="Gene3D" id="2.60.40.10">
    <property type="entry name" value="Immunoglobulins"/>
    <property type="match status" value="7"/>
</dbReference>
<gene>
    <name evidence="15" type="primary">PTPRH</name>
</gene>
<keyword evidence="3" id="KW-0732">Signal</keyword>
<dbReference type="SMART" id="SM00404">
    <property type="entry name" value="PTPc_motif"/>
    <property type="match status" value="1"/>
</dbReference>
<name>A0A3Q7R6R7_VULVU</name>
<evidence type="ECO:0000256" key="6">
    <source>
        <dbReference type="ARBA" id="ARBA00022989"/>
    </source>
</evidence>